<evidence type="ECO:0000313" key="3">
    <source>
        <dbReference type="Proteomes" id="UP001597368"/>
    </source>
</evidence>
<evidence type="ECO:0000313" key="2">
    <source>
        <dbReference type="EMBL" id="MFD1940222.1"/>
    </source>
</evidence>
<evidence type="ECO:0008006" key="4">
    <source>
        <dbReference type="Google" id="ProtNLM"/>
    </source>
</evidence>
<feature type="region of interest" description="Disordered" evidence="1">
    <location>
        <begin position="107"/>
        <end position="137"/>
    </location>
</feature>
<comment type="caution">
    <text evidence="2">The sequence shown here is derived from an EMBL/GenBank/DDBJ whole genome shotgun (WGS) entry which is preliminary data.</text>
</comment>
<feature type="region of interest" description="Disordered" evidence="1">
    <location>
        <begin position="159"/>
        <end position="413"/>
    </location>
</feature>
<feature type="compositionally biased region" description="Basic and acidic residues" evidence="1">
    <location>
        <begin position="176"/>
        <end position="192"/>
    </location>
</feature>
<dbReference type="Proteomes" id="UP001597368">
    <property type="component" value="Unassembled WGS sequence"/>
</dbReference>
<gene>
    <name evidence="2" type="ORF">ACFSKW_53065</name>
</gene>
<keyword evidence="3" id="KW-1185">Reference proteome</keyword>
<sequence length="413" mass="41873">MLVVLAIAALAILACVVVVSLGRGGELTEFPPDVPPLGLPQAGQLTAVDFMALQLPVNLVGYHTQSVDETLRRAANAISARDTRIAVLEQRVAELLASRLHARQEAYAGPGTAPRIEHRPDAPSVALPEDEGAASSAAHAEGALVARFGDHGEVVNASPLDERENSAPAVPDDELVLDHPHGESSADPDARAFDPQALAAGPHVAASDPHAATASDPDGPAPDPHVAVPAPAAKASDPRVTASGADSTSAPRVTASDPNGATADPNGATPGAARVGHHPADDTADAERLQAEKTTPREVDEHQDGSAGPELIDQSPNGAAAPGGTGPTGRGTAPLAESEIGHGDAAPEEADQEQGGSAEPEKVGRSWGDIGSPSDFGRHSGETGDSRRDRAPGGRNGASGLPASIGQDRERRS</sequence>
<organism evidence="2 3">
    <name type="scientific">Nonomuraea mangrovi</name>
    <dbReference type="NCBI Taxonomy" id="2316207"/>
    <lineage>
        <taxon>Bacteria</taxon>
        <taxon>Bacillati</taxon>
        <taxon>Actinomycetota</taxon>
        <taxon>Actinomycetes</taxon>
        <taxon>Streptosporangiales</taxon>
        <taxon>Streptosporangiaceae</taxon>
        <taxon>Nonomuraea</taxon>
    </lineage>
</organism>
<proteinExistence type="predicted"/>
<dbReference type="EMBL" id="JBHUFV010000105">
    <property type="protein sequence ID" value="MFD1940222.1"/>
    <property type="molecule type" value="Genomic_DNA"/>
</dbReference>
<evidence type="ECO:0000256" key="1">
    <source>
        <dbReference type="SAM" id="MobiDB-lite"/>
    </source>
</evidence>
<feature type="compositionally biased region" description="Basic and acidic residues" evidence="1">
    <location>
        <begin position="376"/>
        <end position="392"/>
    </location>
</feature>
<name>A0ABW4TGJ2_9ACTN</name>
<dbReference type="RefSeq" id="WP_379583234.1">
    <property type="nucleotide sequence ID" value="NZ_JBHUFV010000105.1"/>
</dbReference>
<protein>
    <recommendedName>
        <fullName evidence="4">DivIVA domain-containing protein</fullName>
    </recommendedName>
</protein>
<feature type="compositionally biased region" description="Polar residues" evidence="1">
    <location>
        <begin position="244"/>
        <end position="259"/>
    </location>
</feature>
<feature type="compositionally biased region" description="Low complexity" evidence="1">
    <location>
        <begin position="224"/>
        <end position="235"/>
    </location>
</feature>
<reference evidence="3" key="1">
    <citation type="journal article" date="2019" name="Int. J. Syst. Evol. Microbiol.">
        <title>The Global Catalogue of Microorganisms (GCM) 10K type strain sequencing project: providing services to taxonomists for standard genome sequencing and annotation.</title>
        <authorList>
            <consortium name="The Broad Institute Genomics Platform"/>
            <consortium name="The Broad Institute Genome Sequencing Center for Infectious Disease"/>
            <person name="Wu L."/>
            <person name="Ma J."/>
        </authorList>
    </citation>
    <scope>NUCLEOTIDE SEQUENCE [LARGE SCALE GENOMIC DNA]</scope>
    <source>
        <strain evidence="3">ICMP 6774ER</strain>
    </source>
</reference>
<accession>A0ABW4TGJ2</accession>
<feature type="compositionally biased region" description="Basic and acidic residues" evidence="1">
    <location>
        <begin position="278"/>
        <end position="304"/>
    </location>
</feature>